<comment type="caution">
    <text evidence="2">The sequence shown here is derived from an EMBL/GenBank/DDBJ whole genome shotgun (WGS) entry which is preliminary data.</text>
</comment>
<dbReference type="AlphaFoldDB" id="A0AAU9PWU4"/>
<evidence type="ECO:0000313" key="2">
    <source>
        <dbReference type="EMBL" id="CAH1454354.1"/>
    </source>
</evidence>
<proteinExistence type="predicted"/>
<organism evidence="2 3">
    <name type="scientific">Lactuca virosa</name>
    <dbReference type="NCBI Taxonomy" id="75947"/>
    <lineage>
        <taxon>Eukaryota</taxon>
        <taxon>Viridiplantae</taxon>
        <taxon>Streptophyta</taxon>
        <taxon>Embryophyta</taxon>
        <taxon>Tracheophyta</taxon>
        <taxon>Spermatophyta</taxon>
        <taxon>Magnoliopsida</taxon>
        <taxon>eudicotyledons</taxon>
        <taxon>Gunneridae</taxon>
        <taxon>Pentapetalae</taxon>
        <taxon>asterids</taxon>
        <taxon>campanulids</taxon>
        <taxon>Asterales</taxon>
        <taxon>Asteraceae</taxon>
        <taxon>Cichorioideae</taxon>
        <taxon>Cichorieae</taxon>
        <taxon>Lactucinae</taxon>
        <taxon>Lactuca</taxon>
    </lineage>
</organism>
<name>A0AAU9PWU4_9ASTR</name>
<protein>
    <submittedName>
        <fullName evidence="2">Uncharacterized protein</fullName>
    </submittedName>
</protein>
<feature type="region of interest" description="Disordered" evidence="1">
    <location>
        <begin position="1"/>
        <end position="26"/>
    </location>
</feature>
<reference evidence="2 3" key="1">
    <citation type="submission" date="2022-01" db="EMBL/GenBank/DDBJ databases">
        <authorList>
            <person name="Xiong W."/>
            <person name="Schranz E."/>
        </authorList>
    </citation>
    <scope>NUCLEOTIDE SEQUENCE [LARGE SCALE GENOMIC DNA]</scope>
</reference>
<dbReference type="Proteomes" id="UP001157418">
    <property type="component" value="Unassembled WGS sequence"/>
</dbReference>
<dbReference type="EMBL" id="CAKMRJ010005745">
    <property type="protein sequence ID" value="CAH1454354.1"/>
    <property type="molecule type" value="Genomic_DNA"/>
</dbReference>
<keyword evidence="3" id="KW-1185">Reference proteome</keyword>
<evidence type="ECO:0000256" key="1">
    <source>
        <dbReference type="SAM" id="MobiDB-lite"/>
    </source>
</evidence>
<accession>A0AAU9PWU4</accession>
<feature type="compositionally biased region" description="Pro residues" evidence="1">
    <location>
        <begin position="1"/>
        <end position="12"/>
    </location>
</feature>
<gene>
    <name evidence="2" type="ORF">LVIROSA_LOCUS39539</name>
</gene>
<evidence type="ECO:0000313" key="3">
    <source>
        <dbReference type="Proteomes" id="UP001157418"/>
    </source>
</evidence>
<sequence>MPPSPALPPPDFPISERPPVTTGLPPDVKRCIVAVLCRCHRPSMSSSSFSALCRHLPTVAQLVGVSVTDEDMDDVAIVRGTNTRSRCYHHGLLSPSPPHY</sequence>